<dbReference type="AlphaFoldDB" id="X1BIC6"/>
<feature type="non-terminal residue" evidence="1">
    <location>
        <position position="1"/>
    </location>
</feature>
<evidence type="ECO:0000313" key="1">
    <source>
        <dbReference type="EMBL" id="GAG83853.1"/>
    </source>
</evidence>
<name>X1BIC6_9ZZZZ</name>
<organism evidence="1">
    <name type="scientific">marine sediment metagenome</name>
    <dbReference type="NCBI Taxonomy" id="412755"/>
    <lineage>
        <taxon>unclassified sequences</taxon>
        <taxon>metagenomes</taxon>
        <taxon>ecological metagenomes</taxon>
    </lineage>
</organism>
<protein>
    <submittedName>
        <fullName evidence="1">Uncharacterized protein</fullName>
    </submittedName>
</protein>
<gene>
    <name evidence="1" type="ORF">S01H4_21965</name>
</gene>
<proteinExistence type="predicted"/>
<comment type="caution">
    <text evidence="1">The sequence shown here is derived from an EMBL/GenBank/DDBJ whole genome shotgun (WGS) entry which is preliminary data.</text>
</comment>
<dbReference type="EMBL" id="BART01010006">
    <property type="protein sequence ID" value="GAG83853.1"/>
    <property type="molecule type" value="Genomic_DNA"/>
</dbReference>
<reference evidence="1" key="1">
    <citation type="journal article" date="2014" name="Front. Microbiol.">
        <title>High frequency of phylogenetically diverse reductive dehalogenase-homologous genes in deep subseafloor sedimentary metagenomes.</title>
        <authorList>
            <person name="Kawai M."/>
            <person name="Futagami T."/>
            <person name="Toyoda A."/>
            <person name="Takaki Y."/>
            <person name="Nishi S."/>
            <person name="Hori S."/>
            <person name="Arai W."/>
            <person name="Tsubouchi T."/>
            <person name="Morono Y."/>
            <person name="Uchiyama I."/>
            <person name="Ito T."/>
            <person name="Fujiyama A."/>
            <person name="Inagaki F."/>
            <person name="Takami H."/>
        </authorList>
    </citation>
    <scope>NUCLEOTIDE SEQUENCE</scope>
    <source>
        <strain evidence="1">Expedition CK06-06</strain>
    </source>
</reference>
<accession>X1BIC6</accession>
<sequence length="236" mass="26872">RFNDWSLVKELYTPADAGSSTKTLKDRSRSGLVDHLQYYFVPYGSWFIAFRALNVKLTTIGGIAIFGTSGRYGRYPLSHQQPPDWTTPGAPFEWSGTFYDPIGDEENHNYYSCEAWGSLVIKYNTIFECALTHMPDPEKAPPLEGSNIWWLRGSEFNINWEDEKTYFKNEIVLVDIGGVVGSYMCMVDHLSDIDTNKPCDNDWETVWNAGDEFIKNVSISRQNMNISKGIEFPSAC</sequence>